<dbReference type="Pfam" id="PF03641">
    <property type="entry name" value="Lysine_decarbox"/>
    <property type="match status" value="1"/>
</dbReference>
<dbReference type="InterPro" id="IPR005269">
    <property type="entry name" value="LOG"/>
</dbReference>
<dbReference type="SUPFAM" id="SSF102405">
    <property type="entry name" value="MCP/YpsA-like"/>
    <property type="match status" value="1"/>
</dbReference>
<dbReference type="InterPro" id="IPR031100">
    <property type="entry name" value="LOG_fam"/>
</dbReference>
<dbReference type="Proteomes" id="UP001225034">
    <property type="component" value="Unassembled WGS sequence"/>
</dbReference>
<dbReference type="PANTHER" id="PTHR31223:SF70">
    <property type="entry name" value="LOG FAMILY PROTEIN YJL055W"/>
    <property type="match status" value="1"/>
</dbReference>
<dbReference type="Gene3D" id="3.40.50.450">
    <property type="match status" value="1"/>
</dbReference>
<keyword evidence="2" id="KW-0378">Hydrolase</keyword>
<dbReference type="PANTHER" id="PTHR31223">
    <property type="entry name" value="LOG FAMILY PROTEIN YJL055W"/>
    <property type="match status" value="1"/>
</dbReference>
<sequence>MHEIKRIAVFCGSSEGENPIYMEEARKLGTLLAEKGIGLVYGGAQVGCMGAVANACLEAGGEVIGVIPEKLMNVEIAHNGLTEQHVVKTMHERKAMMADLSDAFIALPGGAGTLEEWFEVFTWSQLGYHHKPCSFLNINGFYNPLLQMLDHTIEQGFMRPAYQELIITENKAEDLLEKLHQFQPFEVSKWGN</sequence>
<comment type="similarity">
    <text evidence="1 2">Belongs to the LOG family.</text>
</comment>
<comment type="caution">
    <text evidence="3">The sequence shown here is derived from an EMBL/GenBank/DDBJ whole genome shotgun (WGS) entry which is preliminary data.</text>
</comment>
<dbReference type="EC" id="3.2.2.n1" evidence="2"/>
<name>A0ABT9YM44_9BACI</name>
<evidence type="ECO:0000256" key="1">
    <source>
        <dbReference type="ARBA" id="ARBA00006763"/>
    </source>
</evidence>
<organism evidence="3 4">
    <name type="scientific">Alkalicoccobacillus murimartini</name>
    <dbReference type="NCBI Taxonomy" id="171685"/>
    <lineage>
        <taxon>Bacteria</taxon>
        <taxon>Bacillati</taxon>
        <taxon>Bacillota</taxon>
        <taxon>Bacilli</taxon>
        <taxon>Bacillales</taxon>
        <taxon>Bacillaceae</taxon>
        <taxon>Alkalicoccobacillus</taxon>
    </lineage>
</organism>
<evidence type="ECO:0000256" key="2">
    <source>
        <dbReference type="RuleBase" id="RU363015"/>
    </source>
</evidence>
<reference evidence="3 4" key="1">
    <citation type="submission" date="2023-07" db="EMBL/GenBank/DDBJ databases">
        <title>Genomic Encyclopedia of Type Strains, Phase IV (KMG-IV): sequencing the most valuable type-strain genomes for metagenomic binning, comparative biology and taxonomic classification.</title>
        <authorList>
            <person name="Goeker M."/>
        </authorList>
    </citation>
    <scope>NUCLEOTIDE SEQUENCE [LARGE SCALE GENOMIC DNA]</scope>
    <source>
        <strain evidence="3 4">DSM 19154</strain>
    </source>
</reference>
<protein>
    <recommendedName>
        <fullName evidence="2">Cytokinin riboside 5'-monophosphate phosphoribohydrolase</fullName>
        <ecNumber evidence="2">3.2.2.n1</ecNumber>
    </recommendedName>
</protein>
<proteinExistence type="inferred from homology"/>
<keyword evidence="2" id="KW-0203">Cytokinin biosynthesis</keyword>
<accession>A0ABT9YM44</accession>
<evidence type="ECO:0000313" key="3">
    <source>
        <dbReference type="EMBL" id="MDQ0208811.1"/>
    </source>
</evidence>
<dbReference type="EMBL" id="JAUSUA010000006">
    <property type="protein sequence ID" value="MDQ0208811.1"/>
    <property type="molecule type" value="Genomic_DNA"/>
</dbReference>
<dbReference type="NCBIfam" id="TIGR00730">
    <property type="entry name" value="Rossman fold protein, TIGR00730 family"/>
    <property type="match status" value="1"/>
</dbReference>
<evidence type="ECO:0000313" key="4">
    <source>
        <dbReference type="Proteomes" id="UP001225034"/>
    </source>
</evidence>
<gene>
    <name evidence="3" type="ORF">J2S05_003623</name>
</gene>
<keyword evidence="4" id="KW-1185">Reference proteome</keyword>